<reference evidence="3" key="1">
    <citation type="submission" date="2021-01" db="EMBL/GenBank/DDBJ databases">
        <authorList>
            <person name="Corre E."/>
            <person name="Pelletier E."/>
            <person name="Niang G."/>
            <person name="Scheremetjew M."/>
            <person name="Finn R."/>
            <person name="Kale V."/>
            <person name="Holt S."/>
            <person name="Cochrane G."/>
            <person name="Meng A."/>
            <person name="Brown T."/>
            <person name="Cohen L."/>
        </authorList>
    </citation>
    <scope>NUCLEOTIDE SEQUENCE</scope>
    <source>
        <strain evidence="3">CCMP1243</strain>
    </source>
</reference>
<dbReference type="AlphaFoldDB" id="A0A7S2RG98"/>
<protein>
    <recommendedName>
        <fullName evidence="2">BZIP domain-containing protein</fullName>
    </recommendedName>
</protein>
<feature type="domain" description="BZIP" evidence="2">
    <location>
        <begin position="16"/>
        <end position="57"/>
    </location>
</feature>
<feature type="region of interest" description="Disordered" evidence="1">
    <location>
        <begin position="247"/>
        <end position="298"/>
    </location>
</feature>
<feature type="compositionally biased region" description="Basic and acidic residues" evidence="1">
    <location>
        <begin position="12"/>
        <end position="23"/>
    </location>
</feature>
<accession>A0A7S2RG98</accession>
<dbReference type="PROSITE" id="PS50217">
    <property type="entry name" value="BZIP"/>
    <property type="match status" value="1"/>
</dbReference>
<proteinExistence type="predicted"/>
<sequence>MSAASSAAGFTEGREDPTLEETRRRNREHAKRTRMRKREYVEKLENTVKHLVEEKSRRDHSRSLEHSLQQSNLEQLRTRVAEFLQFLFTGQPAQQWWLHIASANVRFSSPVTPFRSHNPFSVSSGMQTVVGVVDVVKEAASWSLFFGHWLGCDTEAWKRARLESQKTKLEIQVWDKDAQSSGPNFYGSFSVRTLNARTCGCKEDIAFHGMVHATFDMITRAPLESNNKQAAPKSTGAPTDVIDRTQSGFRKQPSSTGAATPSTFSAPPSASSNMASDTPLPQIGTVPGLSANGRERASPTDVRVTSLEIVFDVMSLMQHLVWANPASSPQQLYVPNTRSAVTNVSWSQFPILVMDVNQSPTDFDLVVKRVHREAWQRHFQTVDPGQILGARFFQDLVRDVAEGTASDAASCVLRLRQAVRLGAPSAGVCLLRSPASRPARETQEPPHARPDMDTRQTRSSVRRGLAEDISSRISTPPAQQDPLHRAAELQQRARHAPTSTPAVATANGEFHLVHLCVFPLWDDETKELASYAGVVHPLTSQSAKGPTRAL</sequence>
<name>A0A7S2RG98_9STRA</name>
<organism evidence="3">
    <name type="scientific">Rhizochromulina marina</name>
    <dbReference type="NCBI Taxonomy" id="1034831"/>
    <lineage>
        <taxon>Eukaryota</taxon>
        <taxon>Sar</taxon>
        <taxon>Stramenopiles</taxon>
        <taxon>Ochrophyta</taxon>
        <taxon>Dictyochophyceae</taxon>
        <taxon>Rhizochromulinales</taxon>
        <taxon>Rhizochromulina</taxon>
    </lineage>
</organism>
<feature type="compositionally biased region" description="Basic residues" evidence="1">
    <location>
        <begin position="24"/>
        <end position="37"/>
    </location>
</feature>
<dbReference type="InterPro" id="IPR046347">
    <property type="entry name" value="bZIP_sf"/>
</dbReference>
<dbReference type="EMBL" id="HBHJ01006535">
    <property type="protein sequence ID" value="CAD9670265.1"/>
    <property type="molecule type" value="Transcribed_RNA"/>
</dbReference>
<feature type="region of interest" description="Disordered" evidence="1">
    <location>
        <begin position="432"/>
        <end position="501"/>
    </location>
</feature>
<dbReference type="Gene3D" id="1.20.5.170">
    <property type="match status" value="1"/>
</dbReference>
<dbReference type="CDD" id="cd14809">
    <property type="entry name" value="bZIP_AUREO-like"/>
    <property type="match status" value="1"/>
</dbReference>
<dbReference type="InterPro" id="IPR004827">
    <property type="entry name" value="bZIP"/>
</dbReference>
<evidence type="ECO:0000313" key="3">
    <source>
        <dbReference type="EMBL" id="CAD9670265.1"/>
    </source>
</evidence>
<dbReference type="SUPFAM" id="SSF57959">
    <property type="entry name" value="Leucine zipper domain"/>
    <property type="match status" value="1"/>
</dbReference>
<feature type="compositionally biased region" description="Basic and acidic residues" evidence="1">
    <location>
        <begin position="438"/>
        <end position="456"/>
    </location>
</feature>
<dbReference type="GO" id="GO:0003700">
    <property type="term" value="F:DNA-binding transcription factor activity"/>
    <property type="evidence" value="ECO:0007669"/>
    <property type="project" value="InterPro"/>
</dbReference>
<feature type="region of interest" description="Disordered" evidence="1">
    <location>
        <begin position="1"/>
        <end position="39"/>
    </location>
</feature>
<gene>
    <name evidence="3" type="ORF">RMAR1173_LOCUS4274</name>
</gene>
<evidence type="ECO:0000256" key="1">
    <source>
        <dbReference type="SAM" id="MobiDB-lite"/>
    </source>
</evidence>
<feature type="compositionally biased region" description="Low complexity" evidence="1">
    <location>
        <begin position="253"/>
        <end position="272"/>
    </location>
</feature>
<evidence type="ECO:0000259" key="2">
    <source>
        <dbReference type="PROSITE" id="PS50217"/>
    </source>
</evidence>